<gene>
    <name evidence="2" type="ORF">DERP_010939</name>
</gene>
<feature type="compositionally biased region" description="Polar residues" evidence="1">
    <location>
        <begin position="45"/>
        <end position="55"/>
    </location>
</feature>
<name>A0ABQ8JVN8_DERPT</name>
<feature type="compositionally biased region" description="Low complexity" evidence="1">
    <location>
        <begin position="25"/>
        <end position="37"/>
    </location>
</feature>
<evidence type="ECO:0000256" key="1">
    <source>
        <dbReference type="SAM" id="MobiDB-lite"/>
    </source>
</evidence>
<keyword evidence="3" id="KW-1185">Reference proteome</keyword>
<protein>
    <submittedName>
        <fullName evidence="2">Uncharacterized protein</fullName>
    </submittedName>
</protein>
<feature type="compositionally biased region" description="Polar residues" evidence="1">
    <location>
        <begin position="1"/>
        <end position="24"/>
    </location>
</feature>
<proteinExistence type="predicted"/>
<organism evidence="2 3">
    <name type="scientific">Dermatophagoides pteronyssinus</name>
    <name type="common">European house dust mite</name>
    <dbReference type="NCBI Taxonomy" id="6956"/>
    <lineage>
        <taxon>Eukaryota</taxon>
        <taxon>Metazoa</taxon>
        <taxon>Ecdysozoa</taxon>
        <taxon>Arthropoda</taxon>
        <taxon>Chelicerata</taxon>
        <taxon>Arachnida</taxon>
        <taxon>Acari</taxon>
        <taxon>Acariformes</taxon>
        <taxon>Sarcoptiformes</taxon>
        <taxon>Astigmata</taxon>
        <taxon>Psoroptidia</taxon>
        <taxon>Analgoidea</taxon>
        <taxon>Pyroglyphidae</taxon>
        <taxon>Dermatophagoidinae</taxon>
        <taxon>Dermatophagoides</taxon>
    </lineage>
</organism>
<evidence type="ECO:0000313" key="2">
    <source>
        <dbReference type="EMBL" id="KAH9426371.1"/>
    </source>
</evidence>
<accession>A0ABQ8JVN8</accession>
<reference evidence="2 3" key="1">
    <citation type="journal article" date="2018" name="J. Allergy Clin. Immunol.">
        <title>High-quality assembly of Dermatophagoides pteronyssinus genome and transcriptome reveals a wide range of novel allergens.</title>
        <authorList>
            <person name="Liu X.Y."/>
            <person name="Yang K.Y."/>
            <person name="Wang M.Q."/>
            <person name="Kwok J.S."/>
            <person name="Zeng X."/>
            <person name="Yang Z."/>
            <person name="Xiao X.J."/>
            <person name="Lau C.P."/>
            <person name="Li Y."/>
            <person name="Huang Z.M."/>
            <person name="Ba J.G."/>
            <person name="Yim A.K."/>
            <person name="Ouyang C.Y."/>
            <person name="Ngai S.M."/>
            <person name="Chan T.F."/>
            <person name="Leung E.L."/>
            <person name="Liu L."/>
            <person name="Liu Z.G."/>
            <person name="Tsui S.K."/>
        </authorList>
    </citation>
    <scope>NUCLEOTIDE SEQUENCE [LARGE SCALE GENOMIC DNA]</scope>
    <source>
        <strain evidence="2">Derp</strain>
    </source>
</reference>
<dbReference type="Proteomes" id="UP000887458">
    <property type="component" value="Unassembled WGS sequence"/>
</dbReference>
<reference evidence="2 3" key="2">
    <citation type="journal article" date="2022" name="Mol. Biol. Evol.">
        <title>Comparative Genomics Reveals Insights into the Divergent Evolution of Astigmatic Mites and Household Pest Adaptations.</title>
        <authorList>
            <person name="Xiong Q."/>
            <person name="Wan A.T."/>
            <person name="Liu X."/>
            <person name="Fung C.S."/>
            <person name="Xiao X."/>
            <person name="Malainual N."/>
            <person name="Hou J."/>
            <person name="Wang L."/>
            <person name="Wang M."/>
            <person name="Yang K.Y."/>
            <person name="Cui Y."/>
            <person name="Leung E.L."/>
            <person name="Nong W."/>
            <person name="Shin S.K."/>
            <person name="Au S.W."/>
            <person name="Jeong K.Y."/>
            <person name="Chew F.T."/>
            <person name="Hui J.H."/>
            <person name="Leung T.F."/>
            <person name="Tungtrongchitr A."/>
            <person name="Zhong N."/>
            <person name="Liu Z."/>
            <person name="Tsui S.K."/>
        </authorList>
    </citation>
    <scope>NUCLEOTIDE SEQUENCE [LARGE SCALE GENOMIC DNA]</scope>
    <source>
        <strain evidence="2">Derp</strain>
    </source>
</reference>
<evidence type="ECO:0000313" key="3">
    <source>
        <dbReference type="Proteomes" id="UP000887458"/>
    </source>
</evidence>
<dbReference type="EMBL" id="NJHN03000011">
    <property type="protein sequence ID" value="KAH9426371.1"/>
    <property type="molecule type" value="Genomic_DNA"/>
</dbReference>
<feature type="region of interest" description="Disordered" evidence="1">
    <location>
        <begin position="1"/>
        <end position="103"/>
    </location>
</feature>
<comment type="caution">
    <text evidence="2">The sequence shown here is derived from an EMBL/GenBank/DDBJ whole genome shotgun (WGS) entry which is preliminary data.</text>
</comment>
<sequence>MEQTGSICSSSIGQRTPTNNPSATDDNNNGAVNNNNPDSDDDTKQQNSSDDQSPPTMKKVSENNQSDEIDSGLDELKDLNSEGPLHQSEEELLSPNEDFGPESRNVHRKILSMSNHPNPHHQHYPYPGGFVPLFPQHQHLPQQQLFYDPTSFVPSMYHPQFYHHQHPPPYHHPGGIQDTDDSIRAIRDSVFGC</sequence>